<evidence type="ECO:0000256" key="2">
    <source>
        <dbReference type="ARBA" id="ARBA00022692"/>
    </source>
</evidence>
<feature type="transmembrane region" description="Helical" evidence="6">
    <location>
        <begin position="709"/>
        <end position="726"/>
    </location>
</feature>
<evidence type="ECO:0000259" key="8">
    <source>
        <dbReference type="Pfam" id="PF13515"/>
    </source>
</evidence>
<accession>A0A0D2EZK8</accession>
<comment type="subcellular location">
    <subcellularLocation>
        <location evidence="1">Membrane</location>
        <topology evidence="1">Multi-pass membrane protein</topology>
    </subcellularLocation>
</comment>
<dbReference type="Pfam" id="PF10337">
    <property type="entry name" value="ArAE_2_N"/>
    <property type="match status" value="1"/>
</dbReference>
<gene>
    <name evidence="9" type="ORF">PV05_00344</name>
</gene>
<dbReference type="PANTHER" id="PTHR37994">
    <property type="entry name" value="ARAE_2_N DOMAIN-CONTAINING PROTEIN-RELATED"/>
    <property type="match status" value="1"/>
</dbReference>
<reference evidence="9 10" key="1">
    <citation type="submission" date="2015-01" db="EMBL/GenBank/DDBJ databases">
        <title>The Genome Sequence of Exophiala xenobiotica CBS118157.</title>
        <authorList>
            <consortium name="The Broad Institute Genomics Platform"/>
            <person name="Cuomo C."/>
            <person name="de Hoog S."/>
            <person name="Gorbushina A."/>
            <person name="Stielow B."/>
            <person name="Teixiera M."/>
            <person name="Abouelleil A."/>
            <person name="Chapman S.B."/>
            <person name="Priest M."/>
            <person name="Young S.K."/>
            <person name="Wortman J."/>
            <person name="Nusbaum C."/>
            <person name="Birren B."/>
        </authorList>
    </citation>
    <scope>NUCLEOTIDE SEQUENCE [LARGE SCALE GENOMIC DNA]</scope>
    <source>
        <strain evidence="9 10">CBS 118157</strain>
    </source>
</reference>
<dbReference type="EMBL" id="KN847317">
    <property type="protein sequence ID" value="KIW60100.1"/>
    <property type="molecule type" value="Genomic_DNA"/>
</dbReference>
<feature type="region of interest" description="Disordered" evidence="5">
    <location>
        <begin position="1"/>
        <end position="40"/>
    </location>
</feature>
<feature type="transmembrane region" description="Helical" evidence="6">
    <location>
        <begin position="632"/>
        <end position="649"/>
    </location>
</feature>
<dbReference type="OrthoDB" id="2274698at2759"/>
<evidence type="ECO:0000256" key="1">
    <source>
        <dbReference type="ARBA" id="ARBA00004141"/>
    </source>
</evidence>
<evidence type="ECO:0008006" key="11">
    <source>
        <dbReference type="Google" id="ProtNLM"/>
    </source>
</evidence>
<feature type="domain" description="Integral membrane bound transporter" evidence="8">
    <location>
        <begin position="655"/>
        <end position="792"/>
    </location>
</feature>
<evidence type="ECO:0000256" key="5">
    <source>
        <dbReference type="SAM" id="MobiDB-lite"/>
    </source>
</evidence>
<organism evidence="9 10">
    <name type="scientific">Exophiala xenobiotica</name>
    <dbReference type="NCBI Taxonomy" id="348802"/>
    <lineage>
        <taxon>Eukaryota</taxon>
        <taxon>Fungi</taxon>
        <taxon>Dikarya</taxon>
        <taxon>Ascomycota</taxon>
        <taxon>Pezizomycotina</taxon>
        <taxon>Eurotiomycetes</taxon>
        <taxon>Chaetothyriomycetidae</taxon>
        <taxon>Chaetothyriales</taxon>
        <taxon>Herpotrichiellaceae</taxon>
        <taxon>Exophiala</taxon>
    </lineage>
</organism>
<dbReference type="Proteomes" id="UP000054342">
    <property type="component" value="Unassembled WGS sequence"/>
</dbReference>
<feature type="compositionally biased region" description="Polar residues" evidence="5">
    <location>
        <begin position="28"/>
        <end position="37"/>
    </location>
</feature>
<feature type="domain" description="Putative ER transporter 6TM N-terminal" evidence="7">
    <location>
        <begin position="51"/>
        <end position="377"/>
    </location>
</feature>
<feature type="transmembrane region" description="Helical" evidence="6">
    <location>
        <begin position="82"/>
        <end position="100"/>
    </location>
</feature>
<name>A0A0D2EZK8_9EURO</name>
<keyword evidence="3 6" id="KW-1133">Transmembrane helix</keyword>
<proteinExistence type="predicted"/>
<protein>
    <recommendedName>
        <fullName evidence="11">ER transporter 6TM N-terminal domain-containing protein</fullName>
    </recommendedName>
</protein>
<feature type="transmembrane region" description="Helical" evidence="6">
    <location>
        <begin position="184"/>
        <end position="205"/>
    </location>
</feature>
<feature type="transmembrane region" description="Helical" evidence="6">
    <location>
        <begin position="771"/>
        <end position="795"/>
    </location>
</feature>
<evidence type="ECO:0000256" key="6">
    <source>
        <dbReference type="SAM" id="Phobius"/>
    </source>
</evidence>
<feature type="transmembrane region" description="Helical" evidence="6">
    <location>
        <begin position="109"/>
        <end position="133"/>
    </location>
</feature>
<dbReference type="PANTHER" id="PTHR37994:SF4">
    <property type="entry name" value="ER TRANSPORTER 6TM N-TERMINAL DOMAIN-CONTAINING PROTEIN-RELATED"/>
    <property type="match status" value="1"/>
</dbReference>
<feature type="transmembrane region" description="Helical" evidence="6">
    <location>
        <begin position="217"/>
        <end position="236"/>
    </location>
</feature>
<evidence type="ECO:0000313" key="10">
    <source>
        <dbReference type="Proteomes" id="UP000054342"/>
    </source>
</evidence>
<dbReference type="STRING" id="348802.A0A0D2EZK8"/>
<evidence type="ECO:0000313" key="9">
    <source>
        <dbReference type="EMBL" id="KIW60100.1"/>
    </source>
</evidence>
<feature type="transmembrane region" description="Helical" evidence="6">
    <location>
        <begin position="732"/>
        <end position="751"/>
    </location>
</feature>
<dbReference type="InterPro" id="IPR049453">
    <property type="entry name" value="Memb_transporter_dom"/>
</dbReference>
<feature type="transmembrane region" description="Helical" evidence="6">
    <location>
        <begin position="661"/>
        <end position="677"/>
    </location>
</feature>
<evidence type="ECO:0000256" key="3">
    <source>
        <dbReference type="ARBA" id="ARBA00022989"/>
    </source>
</evidence>
<dbReference type="InterPro" id="IPR018823">
    <property type="entry name" value="ArAE_2_N"/>
</dbReference>
<feature type="transmembrane region" description="Helical" evidence="6">
    <location>
        <begin position="519"/>
        <end position="541"/>
    </location>
</feature>
<evidence type="ECO:0000256" key="4">
    <source>
        <dbReference type="ARBA" id="ARBA00023136"/>
    </source>
</evidence>
<feature type="transmembrane region" description="Helical" evidence="6">
    <location>
        <begin position="153"/>
        <end position="172"/>
    </location>
</feature>
<feature type="transmembrane region" description="Helical" evidence="6">
    <location>
        <begin position="683"/>
        <end position="702"/>
    </location>
</feature>
<dbReference type="AlphaFoldDB" id="A0A0D2EZK8"/>
<feature type="compositionally biased region" description="Basic and acidic residues" evidence="5">
    <location>
        <begin position="1"/>
        <end position="26"/>
    </location>
</feature>
<dbReference type="GO" id="GO:0016020">
    <property type="term" value="C:membrane"/>
    <property type="evidence" value="ECO:0007669"/>
    <property type="project" value="UniProtKB-SubCell"/>
</dbReference>
<sequence>MPSTVEEHSSESTTTEEKRATDDHQHVQPKSPSQRPTQPGLFKRLCMKAGLDVPTVLMMLKGALPPTIALAAYQSDAWAREYGALGYLIAIMSIISLPILPRAKFAQNILISTTAICLSAAMALLTIRCAVSARGTKPQASATGTSGGKESLAFSSAANATAAVWLFFNLWLANTIRAYRPQLMIVAIQYTIFAVIASTYAPAFPTMTAGIDFVKRLLKVFLTGFALATGTSYFILPVSSRKICQKQMAGVLNLLNASISLHTTYLHSISNHQTGVNTDSCGEGGAVKQTADSAASAKHAQEIATKLKTALQEASKLFGMLRIEISFAKKEMGFGKLRPEDFSTIWRRLQQVLLPVAGLSTFADILQSVRQHKAEGENLIEDATTLEAVRRLEADEWQEVVAMSREPFRRVKESLAGGIAHVQYVLELVPRPKFAKQDVEKRADAPPAPGDPNFAEHLRAEIRLFQQHREGTMRRWCERKGIDVPAKFWEDPSAQYSFKDSESLDEIVRSKQNHQQLYLILYLEYLLYSMCRSVLALVLFADSKVQDGTMSKKRFIFPGWRRITKLLQHMFTQEDSEPALPDADSTGIIIWPGDSLSRRKDPEHLSPTNWYQRVTDHLRVIPRFLGSDQSAYGFRAAVASLSLAILGFLKPTHNFYLEQRGIWAVIMIAISMGPTAGAGVQGFLLRIAGTVVAMVVSITIWYMADKKPAAIIPLSYLAFVCGFYVILKKPKYLITGVIATVTIVLIVGYELQNLKIGTAALTSNGQRFYKVHVLAPYRLATVVTGLAVAFIWTYLPFPVTTHATLRKDLGATLYLLANYYACTHSTVEMKLRLGAQANDSSKNSPMGKLDKARTKCFEKMLGMMNRLREHSSFTTYEPTFGGKFPKQTYDELIAHLQSLFNYMALINFSSQAFVTGESGAGEKGASDVGRQQAQDESEWLADFRRLTAKTRVTSRELTSTLCLVAASMANAQPLPPYVRVPPPIHLADQLAVIDPQILSVQHINEPCYAAFAVLEIASVLIMQETAGVLGKVKELVGEVDFSLHMIESGGSSSSGSMNGLGKGKAD</sequence>
<dbReference type="GeneID" id="25322252"/>
<keyword evidence="4 6" id="KW-0472">Membrane</keyword>
<dbReference type="RefSeq" id="XP_013320686.1">
    <property type="nucleotide sequence ID" value="XM_013465232.1"/>
</dbReference>
<dbReference type="Pfam" id="PF13515">
    <property type="entry name" value="FUSC_2"/>
    <property type="match status" value="1"/>
</dbReference>
<keyword evidence="2 6" id="KW-0812">Transmembrane</keyword>
<keyword evidence="10" id="KW-1185">Reference proteome</keyword>
<evidence type="ECO:0000259" key="7">
    <source>
        <dbReference type="Pfam" id="PF10337"/>
    </source>
</evidence>